<dbReference type="InterPro" id="IPR001576">
    <property type="entry name" value="Phosphoglycerate_kinase"/>
</dbReference>
<name>A0ABN1LGL4_9ALTE</name>
<comment type="subcellular location">
    <subcellularLocation>
        <location evidence="9">Cytoplasm</location>
    </subcellularLocation>
</comment>
<dbReference type="Proteomes" id="UP001500359">
    <property type="component" value="Unassembled WGS sequence"/>
</dbReference>
<keyword evidence="8 9" id="KW-0067">ATP-binding</keyword>
<evidence type="ECO:0000256" key="4">
    <source>
        <dbReference type="ARBA" id="ARBA00013061"/>
    </source>
</evidence>
<evidence type="ECO:0000256" key="8">
    <source>
        <dbReference type="ARBA" id="ARBA00022840"/>
    </source>
</evidence>
<organism evidence="11 12">
    <name type="scientific">Aliiglaciecola litoralis</name>
    <dbReference type="NCBI Taxonomy" id="582857"/>
    <lineage>
        <taxon>Bacteria</taxon>
        <taxon>Pseudomonadati</taxon>
        <taxon>Pseudomonadota</taxon>
        <taxon>Gammaproteobacteria</taxon>
        <taxon>Alteromonadales</taxon>
        <taxon>Alteromonadaceae</taxon>
        <taxon>Aliiglaciecola</taxon>
    </lineage>
</organism>
<feature type="binding site" evidence="9">
    <location>
        <position position="36"/>
    </location>
    <ligand>
        <name>substrate</name>
    </ligand>
</feature>
<dbReference type="SUPFAM" id="SSF53748">
    <property type="entry name" value="Phosphoglycerate kinase"/>
    <property type="match status" value="1"/>
</dbReference>
<evidence type="ECO:0000313" key="12">
    <source>
        <dbReference type="Proteomes" id="UP001500359"/>
    </source>
</evidence>
<reference evidence="11 12" key="1">
    <citation type="journal article" date="2019" name="Int. J. Syst. Evol. Microbiol.">
        <title>The Global Catalogue of Microorganisms (GCM) 10K type strain sequencing project: providing services to taxonomists for standard genome sequencing and annotation.</title>
        <authorList>
            <consortium name="The Broad Institute Genomics Platform"/>
            <consortium name="The Broad Institute Genome Sequencing Center for Infectious Disease"/>
            <person name="Wu L."/>
            <person name="Ma J."/>
        </authorList>
    </citation>
    <scope>NUCLEOTIDE SEQUENCE [LARGE SCALE GENOMIC DNA]</scope>
    <source>
        <strain evidence="11 12">JCM 15896</strain>
    </source>
</reference>
<dbReference type="EMBL" id="BAAAFD010000003">
    <property type="protein sequence ID" value="GAA0855801.1"/>
    <property type="molecule type" value="Genomic_DNA"/>
</dbReference>
<evidence type="ECO:0000256" key="2">
    <source>
        <dbReference type="ARBA" id="ARBA00008982"/>
    </source>
</evidence>
<dbReference type="PIRSF" id="PIRSF000724">
    <property type="entry name" value="Pgk"/>
    <property type="match status" value="1"/>
</dbReference>
<dbReference type="PROSITE" id="PS00111">
    <property type="entry name" value="PGLYCERATE_KINASE"/>
    <property type="match status" value="1"/>
</dbReference>
<evidence type="ECO:0000256" key="7">
    <source>
        <dbReference type="ARBA" id="ARBA00022777"/>
    </source>
</evidence>
<dbReference type="InterPro" id="IPR015911">
    <property type="entry name" value="Phosphoglycerate_kinase_CS"/>
</dbReference>
<protein>
    <recommendedName>
        <fullName evidence="4 9">Phosphoglycerate kinase</fullName>
        <ecNumber evidence="4 9">2.7.2.3</ecNumber>
    </recommendedName>
</protein>
<evidence type="ECO:0000256" key="10">
    <source>
        <dbReference type="RuleBase" id="RU000532"/>
    </source>
</evidence>
<keyword evidence="12" id="KW-1185">Reference proteome</keyword>
<comment type="caution">
    <text evidence="11">The sequence shown here is derived from an EMBL/GenBank/DDBJ whole genome shotgun (WGS) entry which is preliminary data.</text>
</comment>
<evidence type="ECO:0000256" key="9">
    <source>
        <dbReference type="HAMAP-Rule" id="MF_00145"/>
    </source>
</evidence>
<dbReference type="Pfam" id="PF00162">
    <property type="entry name" value="PGK"/>
    <property type="match status" value="1"/>
</dbReference>
<feature type="binding site" evidence="9">
    <location>
        <begin position="345"/>
        <end position="348"/>
    </location>
    <ligand>
        <name>ATP</name>
        <dbReference type="ChEBI" id="CHEBI:30616"/>
    </ligand>
</feature>
<evidence type="ECO:0000256" key="3">
    <source>
        <dbReference type="ARBA" id="ARBA00011245"/>
    </source>
</evidence>
<keyword evidence="7 9" id="KW-0418">Kinase</keyword>
<gene>
    <name evidence="9" type="primary">pgk</name>
    <name evidence="11" type="ORF">GCM10009114_15480</name>
</gene>
<feature type="binding site" evidence="9">
    <location>
        <begin position="21"/>
        <end position="23"/>
    </location>
    <ligand>
        <name>substrate</name>
    </ligand>
</feature>
<dbReference type="Gene3D" id="3.40.50.1260">
    <property type="entry name" value="Phosphoglycerate kinase, N-terminal domain"/>
    <property type="match status" value="2"/>
</dbReference>
<dbReference type="InterPro" id="IPR036043">
    <property type="entry name" value="Phosphoglycerate_kinase_sf"/>
</dbReference>
<dbReference type="PANTHER" id="PTHR11406">
    <property type="entry name" value="PHOSPHOGLYCERATE KINASE"/>
    <property type="match status" value="1"/>
</dbReference>
<dbReference type="HAMAP" id="MF_00145">
    <property type="entry name" value="Phosphoglyc_kinase"/>
    <property type="match status" value="1"/>
</dbReference>
<dbReference type="InterPro" id="IPR015824">
    <property type="entry name" value="Phosphoglycerate_kinase_N"/>
</dbReference>
<keyword evidence="9" id="KW-0963">Cytoplasm</keyword>
<dbReference type="RefSeq" id="WP_343858366.1">
    <property type="nucleotide sequence ID" value="NZ_BAAAFD010000003.1"/>
</dbReference>
<feature type="binding site" evidence="9">
    <location>
        <position position="146"/>
    </location>
    <ligand>
        <name>substrate</name>
    </ligand>
</feature>
<keyword evidence="5 9" id="KW-0808">Transferase</keyword>
<feature type="binding site" evidence="9">
    <location>
        <begin position="59"/>
        <end position="62"/>
    </location>
    <ligand>
        <name>substrate</name>
    </ligand>
</feature>
<evidence type="ECO:0000256" key="6">
    <source>
        <dbReference type="ARBA" id="ARBA00022741"/>
    </source>
</evidence>
<evidence type="ECO:0000256" key="5">
    <source>
        <dbReference type="ARBA" id="ARBA00022679"/>
    </source>
</evidence>
<dbReference type="GO" id="GO:0016301">
    <property type="term" value="F:kinase activity"/>
    <property type="evidence" value="ECO:0007669"/>
    <property type="project" value="UniProtKB-KW"/>
</dbReference>
<feature type="binding site" evidence="9">
    <location>
        <position position="319"/>
    </location>
    <ligand>
        <name>ATP</name>
        <dbReference type="ChEBI" id="CHEBI:30616"/>
    </ligand>
</feature>
<dbReference type="EC" id="2.7.2.3" evidence="4 9"/>
<comment type="catalytic activity">
    <reaction evidence="1 9 10">
        <text>(2R)-3-phosphoglycerate + ATP = (2R)-3-phospho-glyceroyl phosphate + ADP</text>
        <dbReference type="Rhea" id="RHEA:14801"/>
        <dbReference type="ChEBI" id="CHEBI:30616"/>
        <dbReference type="ChEBI" id="CHEBI:57604"/>
        <dbReference type="ChEBI" id="CHEBI:58272"/>
        <dbReference type="ChEBI" id="CHEBI:456216"/>
        <dbReference type="EC" id="2.7.2.3"/>
    </reaction>
</comment>
<dbReference type="PRINTS" id="PR00477">
    <property type="entry name" value="PHGLYCKINASE"/>
</dbReference>
<comment type="subunit">
    <text evidence="3 9">Monomer.</text>
</comment>
<evidence type="ECO:0000313" key="11">
    <source>
        <dbReference type="EMBL" id="GAA0855801.1"/>
    </source>
</evidence>
<sequence length="393" mass="41330">MPIVNMTDLDLAGKRVLIREDLNVPVKDGVVTSDARLKAALPTIEHALKAGAKVMVMSHLGRPTEGTFEQQYSLAPVVTYLSETLDCTVRLAGDYLNGVSVEAGELVILENVRFNPGEKDDDEALSKQYAALCDVFVMDAFGTAHRAQASTHGVAKFAPVACAGPLLANELSALTKALDNPARPMVAIVGGSKVSTKLTVLESLSGIVDQLIVGGGIANTFIAAEGHNVGKSLYEPDLVPEAKRLMQAAKDNNGAIPVPVDVVTGLEFSESTAATTKSVSQVTDDDMIFDIGPETAEQLAEIIKNAGTIVWNGPVGVFEFEQFEQGTKTLSMAIAQSKAFSIAGGGDTLAAVDKYNIADNISYISTGGGAFLEFLEGKVLPAVAMLESRGESK</sequence>
<keyword evidence="6 9" id="KW-0547">Nucleotide-binding</keyword>
<comment type="caution">
    <text evidence="9">Lacks conserved residue(s) required for the propagation of feature annotation.</text>
</comment>
<comment type="pathway">
    <text evidence="9">Carbohydrate degradation; glycolysis; pyruvate from D-glyceraldehyde 3-phosphate: step 2/5.</text>
</comment>
<feature type="binding site" evidence="9">
    <location>
        <position position="113"/>
    </location>
    <ligand>
        <name>substrate</name>
    </ligand>
</feature>
<comment type="similarity">
    <text evidence="2 9 10">Belongs to the phosphoglycerate kinase family.</text>
</comment>
<evidence type="ECO:0000256" key="1">
    <source>
        <dbReference type="ARBA" id="ARBA00000642"/>
    </source>
</evidence>
<accession>A0ABN1LGL4</accession>
<keyword evidence="9" id="KW-0324">Glycolysis</keyword>
<proteinExistence type="inferred from homology"/>
<dbReference type="PANTHER" id="PTHR11406:SF23">
    <property type="entry name" value="PHOSPHOGLYCERATE KINASE 1, CHLOROPLASTIC-RELATED"/>
    <property type="match status" value="1"/>
</dbReference>
<feature type="binding site" evidence="9">
    <location>
        <position position="197"/>
    </location>
    <ligand>
        <name>ATP</name>
        <dbReference type="ChEBI" id="CHEBI:30616"/>
    </ligand>
</feature>